<dbReference type="PhylomeDB" id="A0A0G4F640"/>
<evidence type="ECO:0000256" key="3">
    <source>
        <dbReference type="ARBA" id="ARBA00023242"/>
    </source>
</evidence>
<name>A0A0G4F640_VITBC</name>
<sequence>MTDDDVTRLWRCRRTIFQMLQDRDYMVGRNCLLESREDVSQALSEVRNRESLVIFVRHRSDPTETLVVYFPDEQGKKVGVRPIANLVSKMEEKNIPRAILVCREKLTSFAKEALSMSSSKQRIEVFMESELLVNITEHELVPRHVPLSEVDKKALLERYKVRADQLPRITRDDPVAKYYGLERGQVVKIIRPSETAGRYVTYRLCI</sequence>
<keyword evidence="8" id="KW-1185">Reference proteome</keyword>
<dbReference type="VEuPathDB" id="CryptoDB:Vbra_3035"/>
<reference evidence="7 8" key="1">
    <citation type="submission" date="2014-11" db="EMBL/GenBank/DDBJ databases">
        <authorList>
            <person name="Zhu J."/>
            <person name="Qi W."/>
            <person name="Song R."/>
        </authorList>
    </citation>
    <scope>NUCLEOTIDE SEQUENCE [LARGE SCALE GENOMIC DNA]</scope>
</reference>
<evidence type="ECO:0008006" key="9">
    <source>
        <dbReference type="Google" id="ProtNLM"/>
    </source>
</evidence>
<evidence type="ECO:0000259" key="5">
    <source>
        <dbReference type="Pfam" id="PF01191"/>
    </source>
</evidence>
<dbReference type="FunFam" id="3.40.1340.10:FF:000001">
    <property type="entry name" value="DNA-directed RNA polymerases I, II, and III subunit RPABC1"/>
    <property type="match status" value="1"/>
</dbReference>
<feature type="domain" description="RNA polymerase Rpb5 N-terminal" evidence="6">
    <location>
        <begin position="4"/>
        <end position="90"/>
    </location>
</feature>
<dbReference type="Pfam" id="PF01191">
    <property type="entry name" value="RNA_pol_Rpb5_C"/>
    <property type="match status" value="1"/>
</dbReference>
<dbReference type="InterPro" id="IPR035913">
    <property type="entry name" value="RPB5-like_sf"/>
</dbReference>
<keyword evidence="3" id="KW-0539">Nucleus</keyword>
<dbReference type="GO" id="GO:0005665">
    <property type="term" value="C:RNA polymerase II, core complex"/>
    <property type="evidence" value="ECO:0007669"/>
    <property type="project" value="TreeGrafter"/>
</dbReference>
<evidence type="ECO:0000256" key="4">
    <source>
        <dbReference type="ARBA" id="ARBA00025765"/>
    </source>
</evidence>
<dbReference type="GO" id="GO:0005666">
    <property type="term" value="C:RNA polymerase III complex"/>
    <property type="evidence" value="ECO:0007669"/>
    <property type="project" value="TreeGrafter"/>
</dbReference>
<dbReference type="PANTHER" id="PTHR10535">
    <property type="entry name" value="DNA-DIRECTED RNA POLYMERASES I, II, AND III SUBUNIT RPABC1"/>
    <property type="match status" value="1"/>
</dbReference>
<evidence type="ECO:0000259" key="6">
    <source>
        <dbReference type="Pfam" id="PF03871"/>
    </source>
</evidence>
<feature type="domain" description="RNA polymerase subunit H/Rpb5 C-terminal" evidence="5">
    <location>
        <begin position="133"/>
        <end position="205"/>
    </location>
</feature>
<comment type="subcellular location">
    <subcellularLocation>
        <location evidence="1">Nucleus</location>
    </subcellularLocation>
</comment>
<dbReference type="SUPFAM" id="SSF53036">
    <property type="entry name" value="Eukaryotic RPB5 N-terminal domain"/>
    <property type="match status" value="1"/>
</dbReference>
<dbReference type="GO" id="GO:0003677">
    <property type="term" value="F:DNA binding"/>
    <property type="evidence" value="ECO:0007669"/>
    <property type="project" value="InterPro"/>
</dbReference>
<dbReference type="GO" id="GO:0042797">
    <property type="term" value="P:tRNA transcription by RNA polymerase III"/>
    <property type="evidence" value="ECO:0007669"/>
    <property type="project" value="TreeGrafter"/>
</dbReference>
<dbReference type="InterPro" id="IPR036710">
    <property type="entry name" value="RNA_pol_Rpb5_N_sf"/>
</dbReference>
<dbReference type="HAMAP" id="MF_00025">
    <property type="entry name" value="RNApol_Rpo5_RPB5"/>
    <property type="match status" value="1"/>
</dbReference>
<dbReference type="Proteomes" id="UP000041254">
    <property type="component" value="Unassembled WGS sequence"/>
</dbReference>
<gene>
    <name evidence="7" type="ORF">Vbra_3035</name>
</gene>
<dbReference type="GO" id="GO:0006362">
    <property type="term" value="P:transcription elongation by RNA polymerase I"/>
    <property type="evidence" value="ECO:0007669"/>
    <property type="project" value="TreeGrafter"/>
</dbReference>
<dbReference type="Pfam" id="PF03871">
    <property type="entry name" value="RNA_pol_Rpb5_N"/>
    <property type="match status" value="1"/>
</dbReference>
<dbReference type="InterPro" id="IPR000783">
    <property type="entry name" value="RNA_pol_subH/Rpb5_C"/>
</dbReference>
<proteinExistence type="inferred from homology"/>
<dbReference type="OrthoDB" id="248779at2759"/>
<dbReference type="Gene3D" id="3.40.1340.10">
    <property type="entry name" value="RNA polymerase, Rpb5, N-terminal domain"/>
    <property type="match status" value="1"/>
</dbReference>
<evidence type="ECO:0000256" key="2">
    <source>
        <dbReference type="ARBA" id="ARBA00023163"/>
    </source>
</evidence>
<keyword evidence="2" id="KW-0804">Transcription</keyword>
<dbReference type="InterPro" id="IPR014381">
    <property type="entry name" value="Arch_Rpo5/euc_Rpb5"/>
</dbReference>
<dbReference type="GO" id="GO:0006366">
    <property type="term" value="P:transcription by RNA polymerase II"/>
    <property type="evidence" value="ECO:0007669"/>
    <property type="project" value="TreeGrafter"/>
</dbReference>
<dbReference type="PIRSF" id="PIRSF000747">
    <property type="entry name" value="RPB5"/>
    <property type="match status" value="1"/>
</dbReference>
<evidence type="ECO:0000313" key="7">
    <source>
        <dbReference type="EMBL" id="CEM07847.1"/>
    </source>
</evidence>
<organism evidence="7 8">
    <name type="scientific">Vitrella brassicaformis (strain CCMP3155)</name>
    <dbReference type="NCBI Taxonomy" id="1169540"/>
    <lineage>
        <taxon>Eukaryota</taxon>
        <taxon>Sar</taxon>
        <taxon>Alveolata</taxon>
        <taxon>Colpodellida</taxon>
        <taxon>Vitrellaceae</taxon>
        <taxon>Vitrella</taxon>
    </lineage>
</organism>
<dbReference type="GO" id="GO:0003899">
    <property type="term" value="F:DNA-directed RNA polymerase activity"/>
    <property type="evidence" value="ECO:0007669"/>
    <property type="project" value="InterPro"/>
</dbReference>
<dbReference type="FunCoup" id="A0A0G4F640">
    <property type="interactions" value="645"/>
</dbReference>
<dbReference type="EMBL" id="CDMY01000379">
    <property type="protein sequence ID" value="CEM07847.1"/>
    <property type="molecule type" value="Genomic_DNA"/>
</dbReference>
<dbReference type="AlphaFoldDB" id="A0A0G4F640"/>
<protein>
    <recommendedName>
        <fullName evidence="9">RNA polymerase subunit H/Rpb5 C-terminal domain-containing protein</fullName>
    </recommendedName>
</protein>
<dbReference type="PANTHER" id="PTHR10535:SF0">
    <property type="entry name" value="DNA-DIRECTED RNA POLYMERASES I, II, AND III SUBUNIT RPABC1"/>
    <property type="match status" value="1"/>
</dbReference>
<dbReference type="STRING" id="1169540.A0A0G4F640"/>
<dbReference type="Gene3D" id="3.90.940.20">
    <property type="entry name" value="RPB5-like RNA polymerase subunit"/>
    <property type="match status" value="1"/>
</dbReference>
<dbReference type="InterPro" id="IPR005571">
    <property type="entry name" value="RNA_pol_Rpb5_N"/>
</dbReference>
<evidence type="ECO:0000313" key="8">
    <source>
        <dbReference type="Proteomes" id="UP000041254"/>
    </source>
</evidence>
<comment type="similarity">
    <text evidence="4">Belongs to the archaeal Rpo5/eukaryotic RPB5 RNA polymerase subunit family.</text>
</comment>
<dbReference type="FunFam" id="3.90.940.20:FF:000001">
    <property type="entry name" value="DNA-directed RNA polymerases I, II, and III subunit RPABC1"/>
    <property type="match status" value="1"/>
</dbReference>
<dbReference type="SUPFAM" id="SSF55287">
    <property type="entry name" value="RPB5-like RNA polymerase subunit"/>
    <property type="match status" value="1"/>
</dbReference>
<dbReference type="GO" id="GO:0005736">
    <property type="term" value="C:RNA polymerase I complex"/>
    <property type="evidence" value="ECO:0007669"/>
    <property type="project" value="TreeGrafter"/>
</dbReference>
<dbReference type="InParanoid" id="A0A0G4F640"/>
<evidence type="ECO:0000256" key="1">
    <source>
        <dbReference type="ARBA" id="ARBA00004123"/>
    </source>
</evidence>
<dbReference type="OMA" id="TERMEDH"/>
<accession>A0A0G4F640</accession>